<evidence type="ECO:0000313" key="3">
    <source>
        <dbReference type="EMBL" id="XCG63758.1"/>
    </source>
</evidence>
<name>A0AAU8DPS0_9ACTN</name>
<gene>
    <name evidence="3" type="ORF">ABLG96_21680</name>
</gene>
<evidence type="ECO:0000256" key="1">
    <source>
        <dbReference type="SAM" id="MobiDB-lite"/>
    </source>
</evidence>
<dbReference type="Gene3D" id="1.10.10.10">
    <property type="entry name" value="Winged helix-like DNA-binding domain superfamily/Winged helix DNA-binding domain"/>
    <property type="match status" value="1"/>
</dbReference>
<feature type="domain" description="HTH arsR-type" evidence="2">
    <location>
        <begin position="4"/>
        <end position="98"/>
    </location>
</feature>
<dbReference type="PROSITE" id="PS50987">
    <property type="entry name" value="HTH_ARSR_2"/>
    <property type="match status" value="1"/>
</dbReference>
<dbReference type="RefSeq" id="WP_353649373.1">
    <property type="nucleotide sequence ID" value="NZ_CP159218.1"/>
</dbReference>
<dbReference type="SMART" id="SM00418">
    <property type="entry name" value="HTH_ARSR"/>
    <property type="match status" value="1"/>
</dbReference>
<dbReference type="InterPro" id="IPR036390">
    <property type="entry name" value="WH_DNA-bd_sf"/>
</dbReference>
<dbReference type="EMBL" id="CP159218">
    <property type="protein sequence ID" value="XCG63758.1"/>
    <property type="molecule type" value="Genomic_DNA"/>
</dbReference>
<reference evidence="3" key="1">
    <citation type="submission" date="2024-05" db="EMBL/GenBank/DDBJ databases">
        <authorList>
            <person name="Cai S.Y."/>
            <person name="Jin L.M."/>
            <person name="Li H.R."/>
        </authorList>
    </citation>
    <scope>NUCLEOTIDE SEQUENCE</scope>
    <source>
        <strain evidence="3">A5-74</strain>
    </source>
</reference>
<evidence type="ECO:0000259" key="2">
    <source>
        <dbReference type="PROSITE" id="PS50987"/>
    </source>
</evidence>
<proteinExistence type="predicted"/>
<dbReference type="PANTHER" id="PTHR38600">
    <property type="entry name" value="TRANSCRIPTIONAL REGULATORY PROTEIN"/>
    <property type="match status" value="1"/>
</dbReference>
<dbReference type="InterPro" id="IPR001845">
    <property type="entry name" value="HTH_ArsR_DNA-bd_dom"/>
</dbReference>
<sequence length="132" mass="14818">MVVNQAFSDAEVDRLFRALADATRRDILRVAMTGDHSVSQLAQRYSISFAAVQKHVAVLSSVGLVSKQQRGREQLVTTEMATIRGVRELLEQFEQLWRYRMHRFGDVLADTRATPIEPAGNAGSDSTEREEP</sequence>
<dbReference type="SUPFAM" id="SSF46785">
    <property type="entry name" value="Winged helix' DNA-binding domain"/>
    <property type="match status" value="1"/>
</dbReference>
<dbReference type="InterPro" id="IPR036388">
    <property type="entry name" value="WH-like_DNA-bd_sf"/>
</dbReference>
<dbReference type="AlphaFoldDB" id="A0AAU8DPS0"/>
<dbReference type="InterPro" id="IPR011991">
    <property type="entry name" value="ArsR-like_HTH"/>
</dbReference>
<organism evidence="3">
    <name type="scientific">Nakamurella sp. A5-74</name>
    <dbReference type="NCBI Taxonomy" id="3158264"/>
    <lineage>
        <taxon>Bacteria</taxon>
        <taxon>Bacillati</taxon>
        <taxon>Actinomycetota</taxon>
        <taxon>Actinomycetes</taxon>
        <taxon>Nakamurellales</taxon>
        <taxon>Nakamurellaceae</taxon>
        <taxon>Nakamurella</taxon>
    </lineage>
</organism>
<feature type="region of interest" description="Disordered" evidence="1">
    <location>
        <begin position="112"/>
        <end position="132"/>
    </location>
</feature>
<dbReference type="CDD" id="cd00090">
    <property type="entry name" value="HTH_ARSR"/>
    <property type="match status" value="1"/>
</dbReference>
<dbReference type="PANTHER" id="PTHR38600:SF2">
    <property type="entry name" value="SLL0088 PROTEIN"/>
    <property type="match status" value="1"/>
</dbReference>
<dbReference type="GO" id="GO:0003700">
    <property type="term" value="F:DNA-binding transcription factor activity"/>
    <property type="evidence" value="ECO:0007669"/>
    <property type="project" value="InterPro"/>
</dbReference>
<protein>
    <submittedName>
        <fullName evidence="3">Metalloregulator ArsR/SmtB family transcription factor</fullName>
    </submittedName>
</protein>
<accession>A0AAU8DPS0</accession>